<dbReference type="PANTHER" id="PTHR43537:SF45">
    <property type="entry name" value="GNTR FAMILY REGULATORY PROTEIN"/>
    <property type="match status" value="1"/>
</dbReference>
<sequence length="220" mass="25354">MPSPQTDLPAFERIANTLRNMMISGEITGGQTLGEIELAETLGASRNTVREALRQLLCEGLVDYQRNKGVTVRRMTRADVKDIYRVRRTLELQAINSGRHIKREIIHSMQDSLEMMQSAAENNNWNQVATYSLRFHQSIVNAIGSPRFDLFFSTIIAQLRLLFANAPDEEFFQKPWVEKDQSLLNFLISNQRELAAEHLNQYLDQSEQMLLSVFSHKELR</sequence>
<dbReference type="Gene3D" id="1.20.120.530">
    <property type="entry name" value="GntR ligand-binding domain-like"/>
    <property type="match status" value="1"/>
</dbReference>
<keyword evidence="2" id="KW-0238">DNA-binding</keyword>
<dbReference type="InterPro" id="IPR036388">
    <property type="entry name" value="WH-like_DNA-bd_sf"/>
</dbReference>
<dbReference type="GO" id="GO:0003677">
    <property type="term" value="F:DNA binding"/>
    <property type="evidence" value="ECO:0007669"/>
    <property type="project" value="UniProtKB-KW"/>
</dbReference>
<accession>A0A7X4LQ48</accession>
<dbReference type="GO" id="GO:0003700">
    <property type="term" value="F:DNA-binding transcription factor activity"/>
    <property type="evidence" value="ECO:0007669"/>
    <property type="project" value="InterPro"/>
</dbReference>
<dbReference type="SMART" id="SM00345">
    <property type="entry name" value="HTH_GNTR"/>
    <property type="match status" value="1"/>
</dbReference>
<evidence type="ECO:0000256" key="3">
    <source>
        <dbReference type="ARBA" id="ARBA00023163"/>
    </source>
</evidence>
<evidence type="ECO:0000313" key="6">
    <source>
        <dbReference type="Proteomes" id="UP000462621"/>
    </source>
</evidence>
<dbReference type="AlphaFoldDB" id="A0A7X4LQ48"/>
<keyword evidence="3" id="KW-0804">Transcription</keyword>
<organism evidence="5 6">
    <name type="scientific">Vibrio eleionomae</name>
    <dbReference type="NCBI Taxonomy" id="2653505"/>
    <lineage>
        <taxon>Bacteria</taxon>
        <taxon>Pseudomonadati</taxon>
        <taxon>Pseudomonadota</taxon>
        <taxon>Gammaproteobacteria</taxon>
        <taxon>Vibrionales</taxon>
        <taxon>Vibrionaceae</taxon>
        <taxon>Vibrio</taxon>
    </lineage>
</organism>
<dbReference type="EMBL" id="WEKT01000096">
    <property type="protein sequence ID" value="MZI96089.1"/>
    <property type="molecule type" value="Genomic_DNA"/>
</dbReference>
<dbReference type="PANTHER" id="PTHR43537">
    <property type="entry name" value="TRANSCRIPTIONAL REGULATOR, GNTR FAMILY"/>
    <property type="match status" value="1"/>
</dbReference>
<dbReference type="SUPFAM" id="SSF48008">
    <property type="entry name" value="GntR ligand-binding domain-like"/>
    <property type="match status" value="1"/>
</dbReference>
<evidence type="ECO:0000259" key="4">
    <source>
        <dbReference type="PROSITE" id="PS50949"/>
    </source>
</evidence>
<keyword evidence="1" id="KW-0805">Transcription regulation</keyword>
<dbReference type="SUPFAM" id="SSF46785">
    <property type="entry name" value="Winged helix' DNA-binding domain"/>
    <property type="match status" value="1"/>
</dbReference>
<dbReference type="InterPro" id="IPR008920">
    <property type="entry name" value="TF_FadR/GntR_C"/>
</dbReference>
<dbReference type="Gene3D" id="1.10.10.10">
    <property type="entry name" value="Winged helix-like DNA-binding domain superfamily/Winged helix DNA-binding domain"/>
    <property type="match status" value="1"/>
</dbReference>
<dbReference type="Pfam" id="PF00392">
    <property type="entry name" value="GntR"/>
    <property type="match status" value="1"/>
</dbReference>
<proteinExistence type="predicted"/>
<dbReference type="Pfam" id="PF07729">
    <property type="entry name" value="FCD"/>
    <property type="match status" value="1"/>
</dbReference>
<evidence type="ECO:0000256" key="1">
    <source>
        <dbReference type="ARBA" id="ARBA00023015"/>
    </source>
</evidence>
<dbReference type="InterPro" id="IPR036390">
    <property type="entry name" value="WH_DNA-bd_sf"/>
</dbReference>
<evidence type="ECO:0000256" key="2">
    <source>
        <dbReference type="ARBA" id="ARBA00023125"/>
    </source>
</evidence>
<dbReference type="CDD" id="cd07377">
    <property type="entry name" value="WHTH_GntR"/>
    <property type="match status" value="1"/>
</dbReference>
<feature type="domain" description="HTH gntR-type" evidence="4">
    <location>
        <begin position="8"/>
        <end position="75"/>
    </location>
</feature>
<evidence type="ECO:0000313" key="5">
    <source>
        <dbReference type="EMBL" id="MZI96089.1"/>
    </source>
</evidence>
<protein>
    <submittedName>
        <fullName evidence="5">GntR family transcriptional regulator</fullName>
    </submittedName>
</protein>
<comment type="caution">
    <text evidence="5">The sequence shown here is derived from an EMBL/GenBank/DDBJ whole genome shotgun (WGS) entry which is preliminary data.</text>
</comment>
<keyword evidence="6" id="KW-1185">Reference proteome</keyword>
<dbReference type="InterPro" id="IPR000524">
    <property type="entry name" value="Tscrpt_reg_HTH_GntR"/>
</dbReference>
<gene>
    <name evidence="5" type="ORF">F9817_23170</name>
</gene>
<name>A0A7X4LQ48_9VIBR</name>
<dbReference type="PRINTS" id="PR00035">
    <property type="entry name" value="HTHGNTR"/>
</dbReference>
<dbReference type="SMART" id="SM00895">
    <property type="entry name" value="FCD"/>
    <property type="match status" value="1"/>
</dbReference>
<reference evidence="5 6" key="1">
    <citation type="submission" date="2019-10" db="EMBL/GenBank/DDBJ databases">
        <title>Vibrio sp. nov. isolated from a shrimp pond.</title>
        <authorList>
            <person name="Gomez-Gil B."/>
            <person name="Enciso-Ibarra J."/>
            <person name="Enciso-Ibarra K."/>
            <person name="Bolan-Mejia C."/>
        </authorList>
    </citation>
    <scope>NUCLEOTIDE SEQUENCE [LARGE SCALE GENOMIC DNA]</scope>
    <source>
        <strain evidence="5 6">CAIM 722</strain>
    </source>
</reference>
<dbReference type="Proteomes" id="UP000462621">
    <property type="component" value="Unassembled WGS sequence"/>
</dbReference>
<dbReference type="InterPro" id="IPR011711">
    <property type="entry name" value="GntR_C"/>
</dbReference>
<dbReference type="PROSITE" id="PS50949">
    <property type="entry name" value="HTH_GNTR"/>
    <property type="match status" value="1"/>
</dbReference>